<dbReference type="Proteomes" id="UP000203229">
    <property type="component" value="Chromosome"/>
</dbReference>
<feature type="compositionally biased region" description="Low complexity" evidence="1">
    <location>
        <begin position="118"/>
        <end position="146"/>
    </location>
</feature>
<proteinExistence type="predicted"/>
<sequence length="230" mass="27127">MYYIMWVRNNLFYILDQNRIFCGMYDNFQKALYACQQMNGNLLSGAISTSPYSLPYNSGSVYTPMPLINPNNLNTYSFLSPNPAPNYNYQQPQFRQPQYQQPQFQQPFVSNFNYQQPQMNQQPQYQQPQMAEQPQYQQPQYNNFNNGYTSFSQPTQDLVTPQPVYQQPIVNEPQPQPQPQPQPIKEVEPIVPKVVEKQKTEELINYDNSTDEWNIDSKKVKNFIDKFSKK</sequence>
<evidence type="ECO:0000313" key="2">
    <source>
        <dbReference type="EMBL" id="ASP28130.1"/>
    </source>
</evidence>
<feature type="compositionally biased region" description="Polar residues" evidence="1">
    <location>
        <begin position="147"/>
        <end position="165"/>
    </location>
</feature>
<protein>
    <submittedName>
        <fullName evidence="2">Uncharacterized protein</fullName>
    </submittedName>
</protein>
<dbReference type="EMBL" id="CP022535">
    <property type="protein sequence ID" value="ASP28130.1"/>
    <property type="molecule type" value="Genomic_DNA"/>
</dbReference>
<dbReference type="OrthoDB" id="390385at2"/>
<keyword evidence="3" id="KW-1185">Reference proteome</keyword>
<feature type="region of interest" description="Disordered" evidence="1">
    <location>
        <begin position="118"/>
        <end position="191"/>
    </location>
</feature>
<organism evidence="2 3">
    <name type="scientific">Spiroplasma corruscae</name>
    <dbReference type="NCBI Taxonomy" id="216934"/>
    <lineage>
        <taxon>Bacteria</taxon>
        <taxon>Bacillati</taxon>
        <taxon>Mycoplasmatota</taxon>
        <taxon>Mollicutes</taxon>
        <taxon>Entomoplasmatales</taxon>
        <taxon>Spiroplasmataceae</taxon>
        <taxon>Spiroplasma</taxon>
    </lineage>
</organism>
<accession>A0A222ENQ4</accession>
<name>A0A222ENQ4_9MOLU</name>
<dbReference type="AlphaFoldDB" id="A0A222ENQ4"/>
<evidence type="ECO:0000256" key="1">
    <source>
        <dbReference type="SAM" id="MobiDB-lite"/>
    </source>
</evidence>
<dbReference type="KEGG" id="scou:SCORR_v1c03560"/>
<reference evidence="2 3" key="1">
    <citation type="submission" date="2017-07" db="EMBL/GenBank/DDBJ databases">
        <title>Complete genome sequence of Spiroplasma corruscae EC-1 (DSM 19793).</title>
        <authorList>
            <person name="Tsai Y.-M."/>
            <person name="Lo W.-S."/>
            <person name="Kuo C.-H."/>
        </authorList>
    </citation>
    <scope>NUCLEOTIDE SEQUENCE [LARGE SCALE GENOMIC DNA]</scope>
    <source>
        <strain evidence="2 3">EC-1</strain>
    </source>
</reference>
<dbReference type="RefSeq" id="WP_094048586.1">
    <property type="nucleotide sequence ID" value="NZ_CP022535.1"/>
</dbReference>
<evidence type="ECO:0000313" key="3">
    <source>
        <dbReference type="Proteomes" id="UP000203229"/>
    </source>
</evidence>
<gene>
    <name evidence="2" type="ORF">SCORR_v1c03560</name>
</gene>